<keyword evidence="10" id="KW-1185">Reference proteome</keyword>
<keyword evidence="4" id="KW-0804">Transcription</keyword>
<dbReference type="AlphaFoldDB" id="A0A2T9Z293"/>
<dbReference type="GO" id="GO:0051123">
    <property type="term" value="P:RNA polymerase II preinitiation complex assembly"/>
    <property type="evidence" value="ECO:0007669"/>
    <property type="project" value="TreeGrafter"/>
</dbReference>
<organism evidence="9 10">
    <name type="scientific">Furculomyces boomerangus</name>
    <dbReference type="NCBI Taxonomy" id="61424"/>
    <lineage>
        <taxon>Eukaryota</taxon>
        <taxon>Fungi</taxon>
        <taxon>Fungi incertae sedis</taxon>
        <taxon>Zoopagomycota</taxon>
        <taxon>Kickxellomycotina</taxon>
        <taxon>Harpellomycetes</taxon>
        <taxon>Harpellales</taxon>
        <taxon>Harpellaceae</taxon>
        <taxon>Furculomyces</taxon>
    </lineage>
</organism>
<feature type="compositionally biased region" description="Acidic residues" evidence="7">
    <location>
        <begin position="362"/>
        <end position="385"/>
    </location>
</feature>
<feature type="compositionally biased region" description="Basic and acidic residues" evidence="7">
    <location>
        <begin position="331"/>
        <end position="342"/>
    </location>
</feature>
<evidence type="ECO:0000259" key="8">
    <source>
        <dbReference type="SMART" id="SM01370"/>
    </source>
</evidence>
<feature type="coiled-coil region" evidence="6">
    <location>
        <begin position="393"/>
        <end position="450"/>
    </location>
</feature>
<dbReference type="Proteomes" id="UP000245699">
    <property type="component" value="Unassembled WGS sequence"/>
</dbReference>
<keyword evidence="6" id="KW-0175">Coiled coil</keyword>
<feature type="compositionally biased region" description="Acidic residues" evidence="7">
    <location>
        <begin position="343"/>
        <end position="354"/>
    </location>
</feature>
<keyword evidence="5" id="KW-0539">Nucleus</keyword>
<dbReference type="PANTHER" id="PTHR12228:SF0">
    <property type="entry name" value="TATA-BOX BINDING PROTEIN ASSOCIATED FACTOR 7"/>
    <property type="match status" value="1"/>
</dbReference>
<name>A0A2T9Z293_9FUNG</name>
<dbReference type="GO" id="GO:0016251">
    <property type="term" value="F:RNA polymerase II general transcription initiation factor activity"/>
    <property type="evidence" value="ECO:0007669"/>
    <property type="project" value="TreeGrafter"/>
</dbReference>
<comment type="caution">
    <text evidence="9">The sequence shown here is derived from an EMBL/GenBank/DDBJ whole genome shotgun (WGS) entry which is preliminary data.</text>
</comment>
<evidence type="ECO:0000256" key="5">
    <source>
        <dbReference type="ARBA" id="ARBA00023242"/>
    </source>
</evidence>
<evidence type="ECO:0000256" key="2">
    <source>
        <dbReference type="ARBA" id="ARBA00009368"/>
    </source>
</evidence>
<sequence>MEDQLVGSTVPETAEKPEEIKQPKITLKFSNLEELKNAPKKRTRRKKSKVSAVDQYEWELDNNDDNFIYTGTNSRQKGKKGSSGYKSAFGSEESEPRLENHFIIRLPLEICDEVKKIVDSREIGDRIDITFVSNRKAVFRFDEKLYNATLVDLPTMTESYRTTDKKQLLKVADICQMLLVQDLVESVDDPIIYEPLSQRDVVFPNGLAPPLSDVARQRFRQRISYAKVNYLENEVLRLLEEDEKAISISYKLEGVNIDDSMVGVEDENVSRNLGIQGYDYKKPQTTEKMRALGANDDDDMDSLIGMDDFDADLAAELDRGLEELDGEDANELERDKGEKQEGDGQDDEEIEDYDRDINLFGENEDKESDDESEDDVSGDSDDNEPSNERAIQRKLLAEEIENLEANIKRKKEDLDTAPNPIIRKRFEGTIQKLLAELDHKKQQLGSINSEK</sequence>
<evidence type="ECO:0000256" key="1">
    <source>
        <dbReference type="ARBA" id="ARBA00004123"/>
    </source>
</evidence>
<dbReference type="PANTHER" id="PTHR12228">
    <property type="entry name" value="TRANSCRIPTION INITIATION FACTOR TFIID 55 KD SUBUNIT-RELATED"/>
    <property type="match status" value="1"/>
</dbReference>
<protein>
    <recommendedName>
        <fullName evidence="8">TAFII55 protein conserved region domain-containing protein</fullName>
    </recommendedName>
</protein>
<feature type="region of interest" description="Disordered" evidence="7">
    <location>
        <begin position="70"/>
        <end position="92"/>
    </location>
</feature>
<evidence type="ECO:0000313" key="9">
    <source>
        <dbReference type="EMBL" id="PVU98715.1"/>
    </source>
</evidence>
<dbReference type="InterPro" id="IPR037817">
    <property type="entry name" value="TAF7"/>
</dbReference>
<keyword evidence="3" id="KW-0805">Transcription regulation</keyword>
<accession>A0A2T9Z293</accession>
<feature type="compositionally biased region" description="Polar residues" evidence="7">
    <location>
        <begin position="1"/>
        <end position="11"/>
    </location>
</feature>
<feature type="compositionally biased region" description="Low complexity" evidence="7">
    <location>
        <begin position="82"/>
        <end position="91"/>
    </location>
</feature>
<feature type="domain" description="TAFII55 protein conserved region" evidence="8">
    <location>
        <begin position="98"/>
        <end position="247"/>
    </location>
</feature>
<feature type="region of interest" description="Disordered" evidence="7">
    <location>
        <begin position="323"/>
        <end position="392"/>
    </location>
</feature>
<proteinExistence type="inferred from homology"/>
<comment type="subcellular location">
    <subcellularLocation>
        <location evidence="1">Nucleus</location>
    </subcellularLocation>
</comment>
<reference evidence="9 10" key="1">
    <citation type="journal article" date="2018" name="MBio">
        <title>Comparative Genomics Reveals the Core Gene Toolbox for the Fungus-Insect Symbiosis.</title>
        <authorList>
            <person name="Wang Y."/>
            <person name="Stata M."/>
            <person name="Wang W."/>
            <person name="Stajich J.E."/>
            <person name="White M.M."/>
            <person name="Moncalvo J.M."/>
        </authorList>
    </citation>
    <scope>NUCLEOTIDE SEQUENCE [LARGE SCALE GENOMIC DNA]</scope>
    <source>
        <strain evidence="9 10">AUS-77-4</strain>
    </source>
</reference>
<feature type="compositionally biased region" description="Basic and acidic residues" evidence="7">
    <location>
        <begin position="13"/>
        <end position="22"/>
    </location>
</feature>
<gene>
    <name evidence="9" type="ORF">BB559_001321</name>
</gene>
<dbReference type="InterPro" id="IPR006751">
    <property type="entry name" value="TAFII55_prot_cons_reg"/>
</dbReference>
<dbReference type="OrthoDB" id="153872at2759"/>
<feature type="region of interest" description="Disordered" evidence="7">
    <location>
        <begin position="1"/>
        <end position="23"/>
    </location>
</feature>
<evidence type="ECO:0000313" key="10">
    <source>
        <dbReference type="Proteomes" id="UP000245699"/>
    </source>
</evidence>
<evidence type="ECO:0000256" key="7">
    <source>
        <dbReference type="SAM" id="MobiDB-lite"/>
    </source>
</evidence>
<dbReference type="GO" id="GO:0005669">
    <property type="term" value="C:transcription factor TFIID complex"/>
    <property type="evidence" value="ECO:0007669"/>
    <property type="project" value="InterPro"/>
</dbReference>
<evidence type="ECO:0000256" key="4">
    <source>
        <dbReference type="ARBA" id="ARBA00023163"/>
    </source>
</evidence>
<evidence type="ECO:0000256" key="6">
    <source>
        <dbReference type="SAM" id="Coils"/>
    </source>
</evidence>
<dbReference type="Pfam" id="PF04658">
    <property type="entry name" value="TAFII55_N"/>
    <property type="match status" value="1"/>
</dbReference>
<dbReference type="EMBL" id="MBFT01000069">
    <property type="protein sequence ID" value="PVU98715.1"/>
    <property type="molecule type" value="Genomic_DNA"/>
</dbReference>
<evidence type="ECO:0000256" key="3">
    <source>
        <dbReference type="ARBA" id="ARBA00023015"/>
    </source>
</evidence>
<dbReference type="CDD" id="cd08047">
    <property type="entry name" value="TAF7"/>
    <property type="match status" value="1"/>
</dbReference>
<dbReference type="SMART" id="SM01370">
    <property type="entry name" value="TAFII55_N"/>
    <property type="match status" value="1"/>
</dbReference>
<dbReference type="STRING" id="61424.A0A2T9Z293"/>
<comment type="similarity">
    <text evidence="2">Belongs to the TAF7 family.</text>
</comment>